<evidence type="ECO:0000256" key="3">
    <source>
        <dbReference type="ARBA" id="ARBA00022692"/>
    </source>
</evidence>
<evidence type="ECO:0000256" key="12">
    <source>
        <dbReference type="RuleBase" id="RU368089"/>
    </source>
</evidence>
<keyword evidence="4 12" id="KW-0378">Hydrolase</keyword>
<dbReference type="FunCoup" id="A0A316VEE8">
    <property type="interactions" value="375"/>
</dbReference>
<dbReference type="Pfam" id="PF03200">
    <property type="entry name" value="Glyco_hydro_63"/>
    <property type="match status" value="1"/>
</dbReference>
<sequence length="835" mass="94711">MMVVRINLGGSFPLLIAGIIAASISVITLANAKLDKSLIWGTYRPQVYFGIRAAEPESFLSGLVWFSPNKPDSILEARHECSEADKIDGYGWTYHDGRSLAVQEIKDTENNYLLETSWIKTDLQGTGSWAVRIQGTVLDPSIPASLSAIYYSGLESDSSSIEPTFEQENYVDGLPSKPDSSFDDIDSGRFIKAEKASSTLPGFSMRFSDTPGAKNKPANPDSIDYLEHEEEFQETRPKWHYLGLKLPQQHLWRGKEVVQSDVTSSVKAAYEAYGSKSMPFAADLLTLSDSVQPMSNFFALQRSFSGNFSFDIFYDAQDAPKATLLDGNSLGVALTASKQAYSQHLELTFPVPETDKVLKGKKGTSKTFVRELTSQIVGSIGYYFGSSIVDRSFTHDYDDIAAEPREANPQLTPPAELLTATPSRSKFPRGFYWDEGFHLAHISAWDPNLSLEVLRSWLNLIDEDGWVAREQVLGEEARSRVPPEFLTQYPTYANPPTLAMTVTDYIDRLAEKHQNIFPLEADMDTMTDPDQVNFDDSQITSSSYIEDPILARQFLMSIYPKLRQHYLWFRQTQRGQIKEWDRSARARNEAFRWRGRTRDHVLTSGLDDYPRASNPHVGELHLDLMCWMGSFAEAMVKVATALGEEDDMEEYEKHYKGIVTNVVDLHWNEEEKMFCDASVNEQDESFHVCHRGYLSIFPLTSQLLPVDSPQLGSILDMMHDKDHIWSSFGLRSLSKQDPNYGKGEDYWRGPIWVPMNYLALRALKKKYASQPGPYQAQAAKIYAELRENLVENVWKEYDRTGYTWEQYHPETGFGQRSHPFTGWTSMAAMILAELY</sequence>
<gene>
    <name evidence="15" type="ORF">FA14DRAFT_146175</name>
</gene>
<name>A0A316VEE8_9BASI</name>
<evidence type="ECO:0000256" key="10">
    <source>
        <dbReference type="ARBA" id="ARBA00023295"/>
    </source>
</evidence>
<evidence type="ECO:0000256" key="5">
    <source>
        <dbReference type="ARBA" id="ARBA00022824"/>
    </source>
</evidence>
<dbReference type="GO" id="GO:0006487">
    <property type="term" value="P:protein N-linked glycosylation"/>
    <property type="evidence" value="ECO:0007669"/>
    <property type="project" value="UniProtKB-UniRule"/>
</dbReference>
<dbReference type="InterPro" id="IPR004888">
    <property type="entry name" value="Glycoside_hydrolase_63"/>
</dbReference>
<evidence type="ECO:0000256" key="7">
    <source>
        <dbReference type="ARBA" id="ARBA00022989"/>
    </source>
</evidence>
<protein>
    <recommendedName>
        <fullName evidence="11 12">Mannosyl-oligosaccharide glucosidase</fullName>
        <ecNumber evidence="11 12">3.2.1.106</ecNumber>
    </recommendedName>
</protein>
<comment type="similarity">
    <text evidence="2 12">Belongs to the glycosyl hydrolase 63 family.</text>
</comment>
<comment type="subcellular location">
    <subcellularLocation>
        <location evidence="1 12">Endoplasmic reticulum membrane</location>
        <topology evidence="1 12">Single-pass type II membrane protein</topology>
    </subcellularLocation>
</comment>
<evidence type="ECO:0000256" key="8">
    <source>
        <dbReference type="ARBA" id="ARBA00023136"/>
    </source>
</evidence>
<keyword evidence="8" id="KW-0472">Membrane</keyword>
<dbReference type="PANTHER" id="PTHR10412">
    <property type="entry name" value="MANNOSYL-OLIGOSACCHARIDE GLUCOSIDASE"/>
    <property type="match status" value="1"/>
</dbReference>
<dbReference type="EC" id="3.2.1.106" evidence="11 12"/>
<dbReference type="InterPro" id="IPR008928">
    <property type="entry name" value="6-hairpin_glycosidase_sf"/>
</dbReference>
<feature type="domain" description="Glycosyl hydrolase family 63 C-terminal" evidence="13">
    <location>
        <begin position="329"/>
        <end position="833"/>
    </location>
</feature>
<evidence type="ECO:0000313" key="16">
    <source>
        <dbReference type="Proteomes" id="UP000245771"/>
    </source>
</evidence>
<evidence type="ECO:0000256" key="11">
    <source>
        <dbReference type="ARBA" id="ARBA00038888"/>
    </source>
</evidence>
<dbReference type="Gene3D" id="1.50.10.10">
    <property type="match status" value="1"/>
</dbReference>
<dbReference type="Proteomes" id="UP000245771">
    <property type="component" value="Unassembled WGS sequence"/>
</dbReference>
<keyword evidence="3" id="KW-0812">Transmembrane</keyword>
<organism evidence="15 16">
    <name type="scientific">Meira miltonrushii</name>
    <dbReference type="NCBI Taxonomy" id="1280837"/>
    <lineage>
        <taxon>Eukaryota</taxon>
        <taxon>Fungi</taxon>
        <taxon>Dikarya</taxon>
        <taxon>Basidiomycota</taxon>
        <taxon>Ustilaginomycotina</taxon>
        <taxon>Exobasidiomycetes</taxon>
        <taxon>Exobasidiales</taxon>
        <taxon>Brachybasidiaceae</taxon>
        <taxon>Meira</taxon>
    </lineage>
</organism>
<dbReference type="PANTHER" id="PTHR10412:SF11">
    <property type="entry name" value="MANNOSYL-OLIGOSACCHARIDE GLUCOSIDASE"/>
    <property type="match status" value="1"/>
</dbReference>
<dbReference type="EMBL" id="KZ819603">
    <property type="protein sequence ID" value="PWN36027.1"/>
    <property type="molecule type" value="Genomic_DNA"/>
</dbReference>
<dbReference type="AlphaFoldDB" id="A0A316VEE8"/>
<dbReference type="GeneID" id="37019086"/>
<dbReference type="SUPFAM" id="SSF48208">
    <property type="entry name" value="Six-hairpin glycosidases"/>
    <property type="match status" value="1"/>
</dbReference>
<evidence type="ECO:0000256" key="4">
    <source>
        <dbReference type="ARBA" id="ARBA00022801"/>
    </source>
</evidence>
<keyword evidence="7" id="KW-1133">Transmembrane helix</keyword>
<dbReference type="GO" id="GO:0005789">
    <property type="term" value="C:endoplasmic reticulum membrane"/>
    <property type="evidence" value="ECO:0007669"/>
    <property type="project" value="UniProtKB-SubCell"/>
</dbReference>
<dbReference type="GO" id="GO:0009311">
    <property type="term" value="P:oligosaccharide metabolic process"/>
    <property type="evidence" value="ECO:0007669"/>
    <property type="project" value="UniProtKB-UniRule"/>
</dbReference>
<comment type="function">
    <text evidence="12">Cleaves the distal alpha 1,2-linked glucose residue from the Glc(3)Man(9)GlcNAc(2) oligosaccharide precursor.</text>
</comment>
<keyword evidence="16" id="KW-1185">Reference proteome</keyword>
<feature type="domain" description="Glycosyl hydrolase family 63 N-terminal" evidence="14">
    <location>
        <begin position="37"/>
        <end position="282"/>
    </location>
</feature>
<reference evidence="15 16" key="1">
    <citation type="journal article" date="2018" name="Mol. Biol. Evol.">
        <title>Broad Genomic Sampling Reveals a Smut Pathogenic Ancestry of the Fungal Clade Ustilaginomycotina.</title>
        <authorList>
            <person name="Kijpornyongpan T."/>
            <person name="Mondo S.J."/>
            <person name="Barry K."/>
            <person name="Sandor L."/>
            <person name="Lee J."/>
            <person name="Lipzen A."/>
            <person name="Pangilinan J."/>
            <person name="LaButti K."/>
            <person name="Hainaut M."/>
            <person name="Henrissat B."/>
            <person name="Grigoriev I.V."/>
            <person name="Spatafora J.W."/>
            <person name="Aime M.C."/>
        </authorList>
    </citation>
    <scope>NUCLEOTIDE SEQUENCE [LARGE SCALE GENOMIC DNA]</scope>
    <source>
        <strain evidence="15 16">MCA 3882</strain>
    </source>
</reference>
<evidence type="ECO:0000256" key="9">
    <source>
        <dbReference type="ARBA" id="ARBA00023180"/>
    </source>
</evidence>
<dbReference type="InterPro" id="IPR012341">
    <property type="entry name" value="6hp_glycosidase-like_sf"/>
</dbReference>
<keyword evidence="9" id="KW-0325">Glycoprotein</keyword>
<evidence type="ECO:0000259" key="14">
    <source>
        <dbReference type="Pfam" id="PF16923"/>
    </source>
</evidence>
<dbReference type="InterPro" id="IPR031631">
    <property type="entry name" value="Glyco_hydro_63N"/>
</dbReference>
<keyword evidence="6" id="KW-0735">Signal-anchor</keyword>
<dbReference type="STRING" id="1280837.A0A316VEE8"/>
<dbReference type="InterPro" id="IPR031335">
    <property type="entry name" value="Glyco_hydro_63_C"/>
</dbReference>
<evidence type="ECO:0000256" key="2">
    <source>
        <dbReference type="ARBA" id="ARBA00010833"/>
    </source>
</evidence>
<evidence type="ECO:0000256" key="1">
    <source>
        <dbReference type="ARBA" id="ARBA00004648"/>
    </source>
</evidence>
<dbReference type="InterPro" id="IPR038518">
    <property type="entry name" value="Glyco_hydro_63N_sf"/>
</dbReference>
<evidence type="ECO:0000259" key="13">
    <source>
        <dbReference type="Pfam" id="PF03200"/>
    </source>
</evidence>
<accession>A0A316VEE8</accession>
<comment type="catalytic activity">
    <reaction evidence="12">
        <text>N(4)-(alpha-D-Glc-(1-&gt;2)-alpha-D-Glc-(1-&gt;3)-alpha-D-Glc-(1-&gt;3)-alpha-D-Man-(1-&gt;2)-alpha-D-Man-(1-&gt;2)-alpha-D-Man-(1-&gt;3)-[alpha-D-Man-(1-&gt;2)-alpha-D-Man-(1-&gt;3)-[alpha-D-Man-(1-&gt;2)-alpha-D-Man-(1-&gt;6)]-alpha-D-Man-(1-&gt;6)]-beta-D-Man-(1-&gt;4)-beta-D-GlcNAc-(1-&gt;4)-beta-D-GlcNAc)-L-asparaginyl-[protein] + H2O = N(4)-(alpha-D-Glc-(1-&gt;3)-alpha-D-Glc-(1-&gt;3)-alpha-D-Man-(1-&gt;2)-alpha-D-Man-(1-&gt;2)-alpha-D-Man-(1-&gt;3)-[alpha-D-Man-(1-&gt;2)-alpha-D-Man-(1-&gt;3)-[alpha-D-Man-(1-&gt;2)-alpha-D-Man-(1-&gt;6)]-alpha-D-Man-(1-&gt;6)]-beta-D-Man-(1-&gt;4)-beta-D-GlcNAc-(1-&gt;4)-beta-D-GlcNAc)-L-asparaginyl-[protein] + beta-D-glucose</text>
        <dbReference type="Rhea" id="RHEA:55988"/>
        <dbReference type="Rhea" id="RHEA-COMP:12806"/>
        <dbReference type="Rhea" id="RHEA-COMP:14355"/>
        <dbReference type="ChEBI" id="CHEBI:15377"/>
        <dbReference type="ChEBI" id="CHEBI:15903"/>
        <dbReference type="ChEBI" id="CHEBI:59082"/>
        <dbReference type="ChEBI" id="CHEBI:132537"/>
        <dbReference type="EC" id="3.2.1.106"/>
    </reaction>
</comment>
<dbReference type="Pfam" id="PF16923">
    <property type="entry name" value="Glyco_hydro_63N"/>
    <property type="match status" value="1"/>
</dbReference>
<evidence type="ECO:0000256" key="6">
    <source>
        <dbReference type="ARBA" id="ARBA00022968"/>
    </source>
</evidence>
<dbReference type="GO" id="GO:0004573">
    <property type="term" value="F:Glc3Man9GlcNAc2 oligosaccharide glucosidase activity"/>
    <property type="evidence" value="ECO:0007669"/>
    <property type="project" value="UniProtKB-UniRule"/>
</dbReference>
<keyword evidence="10 12" id="KW-0326">Glycosidase</keyword>
<dbReference type="Gene3D" id="2.70.98.110">
    <property type="entry name" value="Glycosyl hydrolase family 63, N-terminal domain"/>
    <property type="match status" value="1"/>
</dbReference>
<keyword evidence="5 12" id="KW-0256">Endoplasmic reticulum</keyword>
<dbReference type="OrthoDB" id="410058at2759"/>
<dbReference type="InParanoid" id="A0A316VEE8"/>
<evidence type="ECO:0000313" key="15">
    <source>
        <dbReference type="EMBL" id="PWN36027.1"/>
    </source>
</evidence>
<dbReference type="RefSeq" id="XP_025356329.1">
    <property type="nucleotide sequence ID" value="XM_025497305.1"/>
</dbReference>
<proteinExistence type="inferred from homology"/>